<evidence type="ECO:0008006" key="4">
    <source>
        <dbReference type="Google" id="ProtNLM"/>
    </source>
</evidence>
<dbReference type="GO" id="GO:0005829">
    <property type="term" value="C:cytosol"/>
    <property type="evidence" value="ECO:0007669"/>
    <property type="project" value="TreeGrafter"/>
</dbReference>
<feature type="compositionally biased region" description="Polar residues" evidence="2">
    <location>
        <begin position="84"/>
        <end position="96"/>
    </location>
</feature>
<gene>
    <name evidence="3" type="ORF">g.24402</name>
</gene>
<dbReference type="PANTHER" id="PTHR10223">
    <property type="entry name" value="26S PROTEASOME NON-ATPASE REGULATORY SUBUNIT 4"/>
    <property type="match status" value="1"/>
</dbReference>
<dbReference type="InterPro" id="IPR027040">
    <property type="entry name" value="PSMD4"/>
</dbReference>
<evidence type="ECO:0000313" key="3">
    <source>
        <dbReference type="EMBL" id="JAS39392.1"/>
    </source>
</evidence>
<proteinExistence type="predicted"/>
<dbReference type="AlphaFoldDB" id="A0A1B6EN99"/>
<dbReference type="GO" id="GO:0031593">
    <property type="term" value="F:polyubiquitin modification-dependent protein binding"/>
    <property type="evidence" value="ECO:0007669"/>
    <property type="project" value="TreeGrafter"/>
</dbReference>
<dbReference type="InterPro" id="IPR049590">
    <property type="entry name" value="PSMD4_RAZUL-like"/>
</dbReference>
<keyword evidence="1" id="KW-0677">Repeat</keyword>
<feature type="compositionally biased region" description="Basic and acidic residues" evidence="2">
    <location>
        <begin position="97"/>
        <end position="106"/>
    </location>
</feature>
<dbReference type="GO" id="GO:0043161">
    <property type="term" value="P:proteasome-mediated ubiquitin-dependent protein catabolic process"/>
    <property type="evidence" value="ECO:0007669"/>
    <property type="project" value="TreeGrafter"/>
</dbReference>
<feature type="compositionally biased region" description="Basic and acidic residues" evidence="2">
    <location>
        <begin position="22"/>
        <end position="38"/>
    </location>
</feature>
<feature type="region of interest" description="Disordered" evidence="2">
    <location>
        <begin position="18"/>
        <end position="113"/>
    </location>
</feature>
<dbReference type="Gene3D" id="6.10.300.40">
    <property type="match status" value="1"/>
</dbReference>
<feature type="compositionally biased region" description="Basic and acidic residues" evidence="2">
    <location>
        <begin position="65"/>
        <end position="74"/>
    </location>
</feature>
<dbReference type="Pfam" id="PF02809">
    <property type="entry name" value="UIM"/>
    <property type="match status" value="2"/>
</dbReference>
<dbReference type="GO" id="GO:0005634">
    <property type="term" value="C:nucleus"/>
    <property type="evidence" value="ECO:0007669"/>
    <property type="project" value="TreeGrafter"/>
</dbReference>
<feature type="compositionally biased region" description="Basic and acidic residues" evidence="2">
    <location>
        <begin position="152"/>
        <end position="166"/>
    </location>
</feature>
<protein>
    <recommendedName>
        <fullName evidence="4">26S proteasome non-ATPase regulatory subunit 4</fullName>
    </recommendedName>
</protein>
<dbReference type="CDD" id="cd22297">
    <property type="entry name" value="PSMD4_RAZUL"/>
    <property type="match status" value="1"/>
</dbReference>
<evidence type="ECO:0000256" key="2">
    <source>
        <dbReference type="SAM" id="MobiDB-lite"/>
    </source>
</evidence>
<dbReference type="InterPro" id="IPR003903">
    <property type="entry name" value="UIM_dom"/>
</dbReference>
<feature type="region of interest" description="Disordered" evidence="2">
    <location>
        <begin position="131"/>
        <end position="166"/>
    </location>
</feature>
<dbReference type="PANTHER" id="PTHR10223:SF0">
    <property type="entry name" value="26S PROTEASOME NON-ATPASE REGULATORY SUBUNIT 4"/>
    <property type="match status" value="1"/>
</dbReference>
<feature type="non-terminal residue" evidence="3">
    <location>
        <position position="1"/>
    </location>
</feature>
<dbReference type="PROSITE" id="PS50330">
    <property type="entry name" value="UIM"/>
    <property type="match status" value="1"/>
</dbReference>
<evidence type="ECO:0000256" key="1">
    <source>
        <dbReference type="ARBA" id="ARBA00022737"/>
    </source>
</evidence>
<dbReference type="SMART" id="SM00726">
    <property type="entry name" value="UIM"/>
    <property type="match status" value="2"/>
</dbReference>
<dbReference type="EMBL" id="GECZ01030377">
    <property type="protein sequence ID" value="JAS39392.1"/>
    <property type="molecule type" value="Transcribed_RNA"/>
</dbReference>
<sequence>ASCSCRCLCSSIETLRAKARKATTESKETARPDTIKEGDSEEASLERALAMSVEQEEAQTLSPHHTPDFSHMTEEEQIAFAMQMSLQDSQEPTTTKDSAEKKKDEPTETPMEVEDYAEVINDPEFLQSVLENLPGVDPQSEAVRQAVGSLHKGKEAKDKKSKDGSK</sequence>
<reference evidence="3" key="1">
    <citation type="submission" date="2015-11" db="EMBL/GenBank/DDBJ databases">
        <title>De novo transcriptome assembly of four potential Pierce s Disease insect vectors from Arizona vineyards.</title>
        <authorList>
            <person name="Tassone E.E."/>
        </authorList>
    </citation>
    <scope>NUCLEOTIDE SEQUENCE</scope>
</reference>
<organism evidence="3">
    <name type="scientific">Cuerna arida</name>
    <dbReference type="NCBI Taxonomy" id="1464854"/>
    <lineage>
        <taxon>Eukaryota</taxon>
        <taxon>Metazoa</taxon>
        <taxon>Ecdysozoa</taxon>
        <taxon>Arthropoda</taxon>
        <taxon>Hexapoda</taxon>
        <taxon>Insecta</taxon>
        <taxon>Pterygota</taxon>
        <taxon>Neoptera</taxon>
        <taxon>Paraneoptera</taxon>
        <taxon>Hemiptera</taxon>
        <taxon>Auchenorrhyncha</taxon>
        <taxon>Membracoidea</taxon>
        <taxon>Cicadellidae</taxon>
        <taxon>Cicadellinae</taxon>
        <taxon>Proconiini</taxon>
        <taxon>Cuerna</taxon>
    </lineage>
</organism>
<accession>A0A1B6EN99</accession>
<name>A0A1B6EN99_9HEMI</name>
<dbReference type="GO" id="GO:0008540">
    <property type="term" value="C:proteasome regulatory particle, base subcomplex"/>
    <property type="evidence" value="ECO:0007669"/>
    <property type="project" value="TreeGrafter"/>
</dbReference>